<evidence type="ECO:0000256" key="3">
    <source>
        <dbReference type="ARBA" id="ARBA00022448"/>
    </source>
</evidence>
<evidence type="ECO:0000256" key="5">
    <source>
        <dbReference type="ARBA" id="ARBA00022927"/>
    </source>
</evidence>
<sequence>MGGVFSKKKESNVTELQRNILQLKLGRDQCKRRIKAYNNQLDQHKQMAKELLKNGRKDRALLMLKRKKFVETQMARVDGQLDKLEQVIADVEHAQMNNMVLSSLEKGRDALTEINNAYPVELAQKILEDSEEAAEYQQEITEMLTGQLNDVDMEDVEKEFDELVLMELPDAPETEFEEVKEKAGIKKKVAEKRTAVALEA</sequence>
<accession>A0A811JVI2</accession>
<dbReference type="GO" id="GO:0015031">
    <property type="term" value="P:protein transport"/>
    <property type="evidence" value="ECO:0007669"/>
    <property type="project" value="UniProtKB-KW"/>
</dbReference>
<comment type="caution">
    <text evidence="8">The sequence shown here is derived from an EMBL/GenBank/DDBJ whole genome shotgun (WGS) entry which is preliminary data.</text>
</comment>
<proteinExistence type="inferred from homology"/>
<evidence type="ECO:0000313" key="9">
    <source>
        <dbReference type="Proteomes" id="UP000614601"/>
    </source>
</evidence>
<comment type="similarity">
    <text evidence="2">Belongs to the SNF7 family.</text>
</comment>
<dbReference type="EMBL" id="CAJFDH010000001">
    <property type="protein sequence ID" value="CAD5207438.1"/>
    <property type="molecule type" value="Genomic_DNA"/>
</dbReference>
<name>A0A811JVI2_9BILA</name>
<evidence type="ECO:0008006" key="10">
    <source>
        <dbReference type="Google" id="ProtNLM"/>
    </source>
</evidence>
<keyword evidence="3" id="KW-0813">Transport</keyword>
<evidence type="ECO:0000256" key="4">
    <source>
        <dbReference type="ARBA" id="ARBA00022753"/>
    </source>
</evidence>
<evidence type="ECO:0000313" key="8">
    <source>
        <dbReference type="EMBL" id="CAD5207438.1"/>
    </source>
</evidence>
<dbReference type="GO" id="GO:0032511">
    <property type="term" value="P:late endosome to vacuole transport via multivesicular body sorting pathway"/>
    <property type="evidence" value="ECO:0007669"/>
    <property type="project" value="TreeGrafter"/>
</dbReference>
<evidence type="ECO:0000256" key="6">
    <source>
        <dbReference type="ARBA" id="ARBA00023136"/>
    </source>
</evidence>
<dbReference type="AlphaFoldDB" id="A0A811JVI2"/>
<evidence type="ECO:0000256" key="2">
    <source>
        <dbReference type="ARBA" id="ARBA00006190"/>
    </source>
</evidence>
<dbReference type="GO" id="GO:0006900">
    <property type="term" value="P:vesicle budding from membrane"/>
    <property type="evidence" value="ECO:0007669"/>
    <property type="project" value="TreeGrafter"/>
</dbReference>
<keyword evidence="4" id="KW-0967">Endosome</keyword>
<dbReference type="GO" id="GO:0000815">
    <property type="term" value="C:ESCRT III complex"/>
    <property type="evidence" value="ECO:0007669"/>
    <property type="project" value="TreeGrafter"/>
</dbReference>
<keyword evidence="9" id="KW-1185">Reference proteome</keyword>
<evidence type="ECO:0000256" key="7">
    <source>
        <dbReference type="SAM" id="Coils"/>
    </source>
</evidence>
<dbReference type="Proteomes" id="UP000783686">
    <property type="component" value="Unassembled WGS sequence"/>
</dbReference>
<dbReference type="GO" id="GO:0005771">
    <property type="term" value="C:multivesicular body"/>
    <property type="evidence" value="ECO:0007669"/>
    <property type="project" value="TreeGrafter"/>
</dbReference>
<organism evidence="8 9">
    <name type="scientific">Bursaphelenchus okinawaensis</name>
    <dbReference type="NCBI Taxonomy" id="465554"/>
    <lineage>
        <taxon>Eukaryota</taxon>
        <taxon>Metazoa</taxon>
        <taxon>Ecdysozoa</taxon>
        <taxon>Nematoda</taxon>
        <taxon>Chromadorea</taxon>
        <taxon>Rhabditida</taxon>
        <taxon>Tylenchina</taxon>
        <taxon>Tylenchomorpha</taxon>
        <taxon>Aphelenchoidea</taxon>
        <taxon>Aphelenchoididae</taxon>
        <taxon>Bursaphelenchus</taxon>
    </lineage>
</organism>
<dbReference type="Gene3D" id="6.10.140.1230">
    <property type="match status" value="1"/>
</dbReference>
<keyword evidence="7" id="KW-0175">Coiled coil</keyword>
<dbReference type="Pfam" id="PF03357">
    <property type="entry name" value="Snf7"/>
    <property type="match status" value="1"/>
</dbReference>
<dbReference type="EMBL" id="CAJFCW020000001">
    <property type="protein sequence ID" value="CAG9085639.1"/>
    <property type="molecule type" value="Genomic_DNA"/>
</dbReference>
<comment type="subcellular location">
    <subcellularLocation>
        <location evidence="1">Endosome membrane</location>
    </subcellularLocation>
</comment>
<feature type="coiled-coil region" evidence="7">
    <location>
        <begin position="27"/>
        <end position="94"/>
    </location>
</feature>
<dbReference type="PANTHER" id="PTHR22761:SF5">
    <property type="entry name" value="CHARGED MULTIVESICULAR BODY PROTEIN 6"/>
    <property type="match status" value="1"/>
</dbReference>
<keyword evidence="5" id="KW-0653">Protein transport</keyword>
<dbReference type="OrthoDB" id="441172at2759"/>
<keyword evidence="6" id="KW-0472">Membrane</keyword>
<dbReference type="Proteomes" id="UP000614601">
    <property type="component" value="Unassembled WGS sequence"/>
</dbReference>
<dbReference type="PANTHER" id="PTHR22761">
    <property type="entry name" value="CHARGED MULTIVESICULAR BODY PROTEIN"/>
    <property type="match status" value="1"/>
</dbReference>
<dbReference type="InterPro" id="IPR005024">
    <property type="entry name" value="Snf7_fam"/>
</dbReference>
<protein>
    <recommendedName>
        <fullName evidence="10">Charged multivesicular body protein 6</fullName>
    </recommendedName>
</protein>
<reference evidence="8" key="1">
    <citation type="submission" date="2020-09" db="EMBL/GenBank/DDBJ databases">
        <authorList>
            <person name="Kikuchi T."/>
        </authorList>
    </citation>
    <scope>NUCLEOTIDE SEQUENCE</scope>
    <source>
        <strain evidence="8">SH1</strain>
    </source>
</reference>
<evidence type="ECO:0000256" key="1">
    <source>
        <dbReference type="ARBA" id="ARBA00004608"/>
    </source>
</evidence>
<gene>
    <name evidence="8" type="ORF">BOKJ2_LOCUS2122</name>
</gene>